<reference evidence="1 2" key="1">
    <citation type="submission" date="2023-10" db="EMBL/GenBank/DDBJ databases">
        <title>Draft genome sequence of Xylaria bambusicola isolate GMP-LS, the root and basal stem rot pathogen of sugarcane in Indonesia.</title>
        <authorList>
            <person name="Selvaraj P."/>
            <person name="Muralishankar V."/>
            <person name="Muruganantham S."/>
            <person name="Sp S."/>
            <person name="Haryani S."/>
            <person name="Lau K.J.X."/>
            <person name="Naqvi N.I."/>
        </authorList>
    </citation>
    <scope>NUCLEOTIDE SEQUENCE [LARGE SCALE GENOMIC DNA]</scope>
    <source>
        <strain evidence="1">GMP-LS</strain>
    </source>
</reference>
<sequence length="141" mass="16139">MTVNLTRKAARTPGKYPIIQAKDIWKNELYQYSAHFESGRKKVPEVPEELIELCQSAYDIALLFRSSRIEYRWEQNASEASVLRRHDFEVLGTMGVTQSEPHSIKEIVFGEVIRGDRSTGKLEHGTTQLLKASVVLDFPEM</sequence>
<evidence type="ECO:0000313" key="1">
    <source>
        <dbReference type="EMBL" id="KAK5636416.1"/>
    </source>
</evidence>
<organism evidence="1 2">
    <name type="scientific">Xylaria bambusicola</name>
    <dbReference type="NCBI Taxonomy" id="326684"/>
    <lineage>
        <taxon>Eukaryota</taxon>
        <taxon>Fungi</taxon>
        <taxon>Dikarya</taxon>
        <taxon>Ascomycota</taxon>
        <taxon>Pezizomycotina</taxon>
        <taxon>Sordariomycetes</taxon>
        <taxon>Xylariomycetidae</taxon>
        <taxon>Xylariales</taxon>
        <taxon>Xylariaceae</taxon>
        <taxon>Xylaria</taxon>
    </lineage>
</organism>
<evidence type="ECO:0000313" key="2">
    <source>
        <dbReference type="Proteomes" id="UP001305414"/>
    </source>
</evidence>
<accession>A0AAN7V096</accession>
<dbReference type="AlphaFoldDB" id="A0AAN7V096"/>
<name>A0AAN7V096_9PEZI</name>
<comment type="caution">
    <text evidence="1">The sequence shown here is derived from an EMBL/GenBank/DDBJ whole genome shotgun (WGS) entry which is preliminary data.</text>
</comment>
<gene>
    <name evidence="1" type="ORF">RRF57_012128</name>
</gene>
<protein>
    <submittedName>
        <fullName evidence="1">Uncharacterized protein</fullName>
    </submittedName>
</protein>
<dbReference type="EMBL" id="JAWHQM010000068">
    <property type="protein sequence ID" value="KAK5636416.1"/>
    <property type="molecule type" value="Genomic_DNA"/>
</dbReference>
<dbReference type="Proteomes" id="UP001305414">
    <property type="component" value="Unassembled WGS sequence"/>
</dbReference>
<keyword evidence="2" id="KW-1185">Reference proteome</keyword>
<proteinExistence type="predicted"/>